<evidence type="ECO:0000313" key="1">
    <source>
        <dbReference type="EMBL" id="AUX38910.1"/>
    </source>
</evidence>
<reference evidence="1 2" key="1">
    <citation type="submission" date="2015-09" db="EMBL/GenBank/DDBJ databases">
        <title>Sorangium comparison.</title>
        <authorList>
            <person name="Zaburannyi N."/>
            <person name="Bunk B."/>
            <person name="Overmann J."/>
            <person name="Mueller R."/>
        </authorList>
    </citation>
    <scope>NUCLEOTIDE SEQUENCE [LARGE SCALE GENOMIC DNA]</scope>
    <source>
        <strain evidence="1 2">So ce26</strain>
    </source>
</reference>
<evidence type="ECO:0000313" key="2">
    <source>
        <dbReference type="Proteomes" id="UP000238348"/>
    </source>
</evidence>
<dbReference type="RefSeq" id="WP_104976951.1">
    <property type="nucleotide sequence ID" value="NZ_CP012673.1"/>
</dbReference>
<accession>A0A2L0EHZ1</accession>
<dbReference type="Proteomes" id="UP000238348">
    <property type="component" value="Chromosome"/>
</dbReference>
<proteinExistence type="predicted"/>
<protein>
    <submittedName>
        <fullName evidence="1">Uncharacterized protein</fullName>
    </submittedName>
</protein>
<name>A0A2L0EHZ1_SORCE</name>
<gene>
    <name evidence="1" type="ORF">SOCE26_002910</name>
</gene>
<dbReference type="EMBL" id="CP012673">
    <property type="protein sequence ID" value="AUX38910.1"/>
    <property type="molecule type" value="Genomic_DNA"/>
</dbReference>
<dbReference type="AlphaFoldDB" id="A0A2L0EHZ1"/>
<organism evidence="1 2">
    <name type="scientific">Sorangium cellulosum</name>
    <name type="common">Polyangium cellulosum</name>
    <dbReference type="NCBI Taxonomy" id="56"/>
    <lineage>
        <taxon>Bacteria</taxon>
        <taxon>Pseudomonadati</taxon>
        <taxon>Myxococcota</taxon>
        <taxon>Polyangia</taxon>
        <taxon>Polyangiales</taxon>
        <taxon>Polyangiaceae</taxon>
        <taxon>Sorangium</taxon>
    </lineage>
</organism>
<sequence>MQIESVQSNEPNKVEQNPFLFERVTVAKAPDEEEMLAMQPGWCACAGRCNCFCGNCAACSISPN</sequence>